<dbReference type="OrthoDB" id="9792749at2"/>
<organism evidence="1 2">
    <name type="scientific">Aequorivita viscosa</name>
    <dbReference type="NCBI Taxonomy" id="797419"/>
    <lineage>
        <taxon>Bacteria</taxon>
        <taxon>Pseudomonadati</taxon>
        <taxon>Bacteroidota</taxon>
        <taxon>Flavobacteriia</taxon>
        <taxon>Flavobacteriales</taxon>
        <taxon>Flavobacteriaceae</taxon>
        <taxon>Aequorivita</taxon>
    </lineage>
</organism>
<evidence type="ECO:0000313" key="2">
    <source>
        <dbReference type="Proteomes" id="UP000184172"/>
    </source>
</evidence>
<name>A0A1M6EBX4_9FLAO</name>
<proteinExistence type="predicted"/>
<sequence length="144" mass="16155">MKILQLLLISLLFTACNVKPKPINYGSDACHYCNMNIVDQQFASQLVTSKGKAYSYDAIECMVHSLQEEFSDVEMAYQLIADFNTPGNLIDAKSASYLVSDKLPSPMAENLSGYKSEDDAQNKQLEFGGKIYNWDEIQSHLKRG</sequence>
<dbReference type="Proteomes" id="UP000184172">
    <property type="component" value="Unassembled WGS sequence"/>
</dbReference>
<dbReference type="PROSITE" id="PS51257">
    <property type="entry name" value="PROKAR_LIPOPROTEIN"/>
    <property type="match status" value="1"/>
</dbReference>
<dbReference type="PANTHER" id="PTHR41247:SF1">
    <property type="entry name" value="HTH-TYPE TRANSCRIPTIONAL REPRESSOR YCNK"/>
    <property type="match status" value="1"/>
</dbReference>
<dbReference type="Pfam" id="PF05573">
    <property type="entry name" value="NosL"/>
    <property type="match status" value="1"/>
</dbReference>
<dbReference type="AlphaFoldDB" id="A0A1M6EBX4"/>
<reference evidence="2" key="1">
    <citation type="submission" date="2016-11" db="EMBL/GenBank/DDBJ databases">
        <authorList>
            <person name="Varghese N."/>
            <person name="Submissions S."/>
        </authorList>
    </citation>
    <scope>NUCLEOTIDE SEQUENCE [LARGE SCALE GENOMIC DNA]</scope>
    <source>
        <strain evidence="2">DSM 26349</strain>
    </source>
</reference>
<accession>A0A1M6EBX4</accession>
<dbReference type="SUPFAM" id="SSF160387">
    <property type="entry name" value="NosL/MerB-like"/>
    <property type="match status" value="1"/>
</dbReference>
<gene>
    <name evidence="1" type="ORF">SAMN04487908_10628</name>
</gene>
<dbReference type="InterPro" id="IPR008719">
    <property type="entry name" value="N2O_reductase_NosL"/>
</dbReference>
<dbReference type="PANTHER" id="PTHR41247">
    <property type="entry name" value="HTH-TYPE TRANSCRIPTIONAL REPRESSOR YCNK"/>
    <property type="match status" value="1"/>
</dbReference>
<dbReference type="STRING" id="797419.SAMN05216556_10199"/>
<keyword evidence="2" id="KW-1185">Reference proteome</keyword>
<evidence type="ECO:0000313" key="1">
    <source>
        <dbReference type="EMBL" id="SHI82879.1"/>
    </source>
</evidence>
<dbReference type="RefSeq" id="WP_073216166.1">
    <property type="nucleotide sequence ID" value="NZ_FNNS01000001.1"/>
</dbReference>
<protein>
    <submittedName>
        <fullName evidence="1">Copper chaperone NosL</fullName>
    </submittedName>
</protein>
<dbReference type="EMBL" id="FQYV01000006">
    <property type="protein sequence ID" value="SHI82879.1"/>
    <property type="molecule type" value="Genomic_DNA"/>
</dbReference>